<evidence type="ECO:0008006" key="3">
    <source>
        <dbReference type="Google" id="ProtNLM"/>
    </source>
</evidence>
<name>A0AAU2H2L0_9ACTN</name>
<feature type="compositionally biased region" description="Basic residues" evidence="1">
    <location>
        <begin position="146"/>
        <end position="160"/>
    </location>
</feature>
<accession>A0AAU2H2L0</accession>
<proteinExistence type="predicted"/>
<dbReference type="AlphaFoldDB" id="A0AAU2H2L0"/>
<organism evidence="2">
    <name type="scientific">Streptomyces sp. NBC_00060</name>
    <dbReference type="NCBI Taxonomy" id="2975636"/>
    <lineage>
        <taxon>Bacteria</taxon>
        <taxon>Bacillati</taxon>
        <taxon>Actinomycetota</taxon>
        <taxon>Actinomycetes</taxon>
        <taxon>Kitasatosporales</taxon>
        <taxon>Streptomycetaceae</taxon>
        <taxon>Streptomyces</taxon>
    </lineage>
</organism>
<evidence type="ECO:0000313" key="2">
    <source>
        <dbReference type="EMBL" id="WTU42160.1"/>
    </source>
</evidence>
<sequence length="205" mass="22344">MILGAVLSACGGGGDEDKPLAASRVCDGLFSERVGADSLQKLTGTSLFVNTSADDLSKAAKFLEDEHRKRVNWSRTSSTLCVIAGEERRGSFHVQFDVYAPWDVTDKQHPMDSQLYRLGKKAWAKAGESSLYFECVSPESGASRSRPVRVHGRVAAHSNRKTPNTREFREASLRVLHAASLKLAKKMECENSGGLPDPLVLQPVA</sequence>
<protein>
    <recommendedName>
        <fullName evidence="3">Lipoprotein</fullName>
    </recommendedName>
</protein>
<feature type="region of interest" description="Disordered" evidence="1">
    <location>
        <begin position="141"/>
        <end position="166"/>
    </location>
</feature>
<reference evidence="2" key="1">
    <citation type="submission" date="2022-10" db="EMBL/GenBank/DDBJ databases">
        <title>The complete genomes of actinobacterial strains from the NBC collection.</title>
        <authorList>
            <person name="Joergensen T.S."/>
            <person name="Alvarez Arevalo M."/>
            <person name="Sterndorff E.B."/>
            <person name="Faurdal D."/>
            <person name="Vuksanovic O."/>
            <person name="Mourched A.-S."/>
            <person name="Charusanti P."/>
            <person name="Shaw S."/>
            <person name="Blin K."/>
            <person name="Weber T."/>
        </authorList>
    </citation>
    <scope>NUCLEOTIDE SEQUENCE</scope>
    <source>
        <strain evidence="2">NBC_00060</strain>
    </source>
</reference>
<evidence type="ECO:0000256" key="1">
    <source>
        <dbReference type="SAM" id="MobiDB-lite"/>
    </source>
</evidence>
<dbReference type="EMBL" id="CP108253">
    <property type="protein sequence ID" value="WTU42160.1"/>
    <property type="molecule type" value="Genomic_DNA"/>
</dbReference>
<gene>
    <name evidence="2" type="ORF">OHV25_22580</name>
</gene>